<dbReference type="PROSITE" id="PS51194">
    <property type="entry name" value="HELICASE_CTER"/>
    <property type="match status" value="1"/>
</dbReference>
<dbReference type="eggNOG" id="KOG0351">
    <property type="taxonomic scope" value="Eukaryota"/>
</dbReference>
<evidence type="ECO:0000256" key="5">
    <source>
        <dbReference type="ARBA" id="ARBA00022840"/>
    </source>
</evidence>
<dbReference type="InterPro" id="IPR014001">
    <property type="entry name" value="Helicase_ATP-bd"/>
</dbReference>
<dbReference type="GO" id="GO:0006260">
    <property type="term" value="P:DNA replication"/>
    <property type="evidence" value="ECO:0000318"/>
    <property type="project" value="GO_Central"/>
</dbReference>
<organism evidence="10 11">
    <name type="scientific">Thalassiosira pseudonana</name>
    <name type="common">Marine diatom</name>
    <name type="synonym">Cyclotella nana</name>
    <dbReference type="NCBI Taxonomy" id="35128"/>
    <lineage>
        <taxon>Eukaryota</taxon>
        <taxon>Sar</taxon>
        <taxon>Stramenopiles</taxon>
        <taxon>Ochrophyta</taxon>
        <taxon>Bacillariophyta</taxon>
        <taxon>Coscinodiscophyceae</taxon>
        <taxon>Thalassiosirophycidae</taxon>
        <taxon>Thalassiosirales</taxon>
        <taxon>Thalassiosiraceae</taxon>
        <taxon>Thalassiosira</taxon>
    </lineage>
</organism>
<feature type="domain" description="Helicase ATP-binding" evidence="8">
    <location>
        <begin position="1"/>
        <end position="139"/>
    </location>
</feature>
<dbReference type="Gene3D" id="3.40.50.300">
    <property type="entry name" value="P-loop containing nucleotide triphosphate hydrolases"/>
    <property type="match status" value="2"/>
</dbReference>
<dbReference type="GO" id="GO:0016787">
    <property type="term" value="F:hydrolase activity"/>
    <property type="evidence" value="ECO:0007669"/>
    <property type="project" value="UniProtKB-KW"/>
</dbReference>
<dbReference type="PaxDb" id="35128-Thaps15593"/>
<dbReference type="OMA" id="NITHEVR"/>
<dbReference type="GO" id="GO:0043138">
    <property type="term" value="F:3'-5' DNA helicase activity"/>
    <property type="evidence" value="ECO:0000318"/>
    <property type="project" value="GO_Central"/>
</dbReference>
<dbReference type="InterPro" id="IPR004589">
    <property type="entry name" value="DNA_helicase_ATP-dep_RecQ"/>
</dbReference>
<dbReference type="GO" id="GO:0005524">
    <property type="term" value="F:ATP binding"/>
    <property type="evidence" value="ECO:0007669"/>
    <property type="project" value="UniProtKB-KW"/>
</dbReference>
<dbReference type="CDD" id="cd17920">
    <property type="entry name" value="DEXHc_RecQ"/>
    <property type="match status" value="1"/>
</dbReference>
<evidence type="ECO:0000256" key="7">
    <source>
        <dbReference type="ARBA" id="ARBA00034808"/>
    </source>
</evidence>
<dbReference type="KEGG" id="tps:THAPS_15593"/>
<dbReference type="GO" id="GO:0009378">
    <property type="term" value="F:four-way junction helicase activity"/>
    <property type="evidence" value="ECO:0000318"/>
    <property type="project" value="GO_Central"/>
</dbReference>
<gene>
    <name evidence="10" type="ORF">THAPS_15593</name>
</gene>
<dbReference type="RefSeq" id="XP_002295848.1">
    <property type="nucleotide sequence ID" value="XM_002295812.1"/>
</dbReference>
<dbReference type="PROSITE" id="PS51192">
    <property type="entry name" value="HELICASE_ATP_BIND_1"/>
    <property type="match status" value="1"/>
</dbReference>
<accession>B5YN30</accession>
<dbReference type="Proteomes" id="UP000001449">
    <property type="component" value="Chromosome 7"/>
</dbReference>
<keyword evidence="4" id="KW-0347">Helicase</keyword>
<dbReference type="Pfam" id="PF00271">
    <property type="entry name" value="Helicase_C"/>
    <property type="match status" value="1"/>
</dbReference>
<dbReference type="GO" id="GO:0003676">
    <property type="term" value="F:nucleic acid binding"/>
    <property type="evidence" value="ECO:0007669"/>
    <property type="project" value="InterPro"/>
</dbReference>
<dbReference type="InterPro" id="IPR027417">
    <property type="entry name" value="P-loop_NTPase"/>
</dbReference>
<reference evidence="10 11" key="1">
    <citation type="journal article" date="2004" name="Science">
        <title>The genome of the diatom Thalassiosira pseudonana: ecology, evolution, and metabolism.</title>
        <authorList>
            <person name="Armbrust E.V."/>
            <person name="Berges J.A."/>
            <person name="Bowler C."/>
            <person name="Green B.R."/>
            <person name="Martinez D."/>
            <person name="Putnam N.H."/>
            <person name="Zhou S."/>
            <person name="Allen A.E."/>
            <person name="Apt K.E."/>
            <person name="Bechner M."/>
            <person name="Brzezinski M.A."/>
            <person name="Chaal B.K."/>
            <person name="Chiovitti A."/>
            <person name="Davis A.K."/>
            <person name="Demarest M.S."/>
            <person name="Detter J.C."/>
            <person name="Glavina T."/>
            <person name="Goodstein D."/>
            <person name="Hadi M.Z."/>
            <person name="Hellsten U."/>
            <person name="Hildebrand M."/>
            <person name="Jenkins B.D."/>
            <person name="Jurka J."/>
            <person name="Kapitonov V.V."/>
            <person name="Kroger N."/>
            <person name="Lau W.W."/>
            <person name="Lane T.W."/>
            <person name="Larimer F.W."/>
            <person name="Lippmeier J.C."/>
            <person name="Lucas S."/>
            <person name="Medina M."/>
            <person name="Montsant A."/>
            <person name="Obornik M."/>
            <person name="Parker M.S."/>
            <person name="Palenik B."/>
            <person name="Pazour G.J."/>
            <person name="Richardson P.M."/>
            <person name="Rynearson T.A."/>
            <person name="Saito M.A."/>
            <person name="Schwartz D.C."/>
            <person name="Thamatrakoln K."/>
            <person name="Valentin K."/>
            <person name="Vardi A."/>
            <person name="Wilkerson F.P."/>
            <person name="Rokhsar D.S."/>
        </authorList>
    </citation>
    <scope>NUCLEOTIDE SEQUENCE [LARGE SCALE GENOMIC DNA]</scope>
    <source>
        <strain evidence="10 11">CCMP1335</strain>
    </source>
</reference>
<proteinExistence type="inferred from homology"/>
<reference evidence="10 11" key="2">
    <citation type="journal article" date="2008" name="Nature">
        <title>The Phaeodactylum genome reveals the evolutionary history of diatom genomes.</title>
        <authorList>
            <person name="Bowler C."/>
            <person name="Allen A.E."/>
            <person name="Badger J.H."/>
            <person name="Grimwood J."/>
            <person name="Jabbari K."/>
            <person name="Kuo A."/>
            <person name="Maheswari U."/>
            <person name="Martens C."/>
            <person name="Maumus F."/>
            <person name="Otillar R.P."/>
            <person name="Rayko E."/>
            <person name="Salamov A."/>
            <person name="Vandepoele K."/>
            <person name="Beszteri B."/>
            <person name="Gruber A."/>
            <person name="Heijde M."/>
            <person name="Katinka M."/>
            <person name="Mock T."/>
            <person name="Valentin K."/>
            <person name="Verret F."/>
            <person name="Berges J.A."/>
            <person name="Brownlee C."/>
            <person name="Cadoret J.P."/>
            <person name="Chiovitti A."/>
            <person name="Choi C.J."/>
            <person name="Coesel S."/>
            <person name="De Martino A."/>
            <person name="Detter J.C."/>
            <person name="Durkin C."/>
            <person name="Falciatore A."/>
            <person name="Fournet J."/>
            <person name="Haruta M."/>
            <person name="Huysman M.J."/>
            <person name="Jenkins B.D."/>
            <person name="Jiroutova K."/>
            <person name="Jorgensen R.E."/>
            <person name="Joubert Y."/>
            <person name="Kaplan A."/>
            <person name="Kroger N."/>
            <person name="Kroth P.G."/>
            <person name="La Roche J."/>
            <person name="Lindquist E."/>
            <person name="Lommer M."/>
            <person name="Martin-Jezequel V."/>
            <person name="Lopez P.J."/>
            <person name="Lucas S."/>
            <person name="Mangogna M."/>
            <person name="McGinnis K."/>
            <person name="Medlin L.K."/>
            <person name="Montsant A."/>
            <person name="Oudot-Le Secq M.P."/>
            <person name="Napoli C."/>
            <person name="Obornik M."/>
            <person name="Parker M.S."/>
            <person name="Petit J.L."/>
            <person name="Porcel B.M."/>
            <person name="Poulsen N."/>
            <person name="Robison M."/>
            <person name="Rychlewski L."/>
            <person name="Rynearson T.A."/>
            <person name="Schmutz J."/>
            <person name="Shapiro H."/>
            <person name="Siaut M."/>
            <person name="Stanley M."/>
            <person name="Sussman M.R."/>
            <person name="Taylor A.R."/>
            <person name="Vardi A."/>
            <person name="von Dassow P."/>
            <person name="Vyverman W."/>
            <person name="Willis A."/>
            <person name="Wyrwicz L.S."/>
            <person name="Rokhsar D.S."/>
            <person name="Weissenbach J."/>
            <person name="Armbrust E.V."/>
            <person name="Green B.R."/>
            <person name="Van de Peer Y."/>
            <person name="Grigoriev I.V."/>
        </authorList>
    </citation>
    <scope>NUCLEOTIDE SEQUENCE [LARGE SCALE GENOMIC DNA]</scope>
    <source>
        <strain evidence="10 11">CCMP1335</strain>
    </source>
</reference>
<keyword evidence="2" id="KW-0547">Nucleotide-binding</keyword>
<dbReference type="SMART" id="SM00490">
    <property type="entry name" value="HELICc"/>
    <property type="match status" value="1"/>
</dbReference>
<feature type="non-terminal residue" evidence="10">
    <location>
        <position position="291"/>
    </location>
</feature>
<comment type="similarity">
    <text evidence="1">Belongs to the helicase family. RecQ subfamily.</text>
</comment>
<evidence type="ECO:0000259" key="8">
    <source>
        <dbReference type="PROSITE" id="PS51192"/>
    </source>
</evidence>
<dbReference type="InParanoid" id="B5YN30"/>
<evidence type="ECO:0000313" key="10">
    <source>
        <dbReference type="EMBL" id="ACI64565.1"/>
    </source>
</evidence>
<evidence type="ECO:0000256" key="4">
    <source>
        <dbReference type="ARBA" id="ARBA00022806"/>
    </source>
</evidence>
<evidence type="ECO:0000256" key="1">
    <source>
        <dbReference type="ARBA" id="ARBA00005446"/>
    </source>
</evidence>
<evidence type="ECO:0000313" key="11">
    <source>
        <dbReference type="Proteomes" id="UP000001449"/>
    </source>
</evidence>
<dbReference type="STRING" id="35128.B5YN30"/>
<dbReference type="PANTHER" id="PTHR13710">
    <property type="entry name" value="DNA HELICASE RECQ FAMILY MEMBER"/>
    <property type="match status" value="1"/>
</dbReference>
<feature type="non-terminal residue" evidence="10">
    <location>
        <position position="1"/>
    </location>
</feature>
<sequence length="291" mass="32552">VTIVVCPLIALMVDQVNNLHKKGIHTAACWSSSHRKSKRNIQDMRLTPIQILYCTPELLETDKFRAILTKLHSARRLHLIAIDEAHCLSTWGHDFRPAYRKLRLLREAFPSVPIMACTGTATSKVVQDIRDVLCLDSTTAPCLMGTFNRPNISYEVRYKDSLQHDVAEKAKQPCSGIIYVHKREDCTTLAIQISKTTGLVAAAYHAGLKDAEREDTQQKWTAGSVHVAVATVAFGMGIDLPHVRYVVHWSLAKSLEGFYQESGRAGRDGKPSISILYYSKDDASKFAFLLK</sequence>
<protein>
    <recommendedName>
        <fullName evidence="7">DNA 3'-5' helicase</fullName>
        <ecNumber evidence="7">5.6.2.4</ecNumber>
    </recommendedName>
</protein>
<keyword evidence="11" id="KW-1185">Reference proteome</keyword>
<name>B5YN30_THAPS</name>
<dbReference type="AlphaFoldDB" id="B5YN30"/>
<feature type="domain" description="Helicase C-terminal" evidence="9">
    <location>
        <begin position="161"/>
        <end position="291"/>
    </location>
</feature>
<dbReference type="Pfam" id="PF00270">
    <property type="entry name" value="DEAD"/>
    <property type="match status" value="1"/>
</dbReference>
<evidence type="ECO:0000259" key="9">
    <source>
        <dbReference type="PROSITE" id="PS51194"/>
    </source>
</evidence>
<dbReference type="InterPro" id="IPR011545">
    <property type="entry name" value="DEAD/DEAH_box_helicase_dom"/>
</dbReference>
<dbReference type="GO" id="GO:0005737">
    <property type="term" value="C:cytoplasm"/>
    <property type="evidence" value="ECO:0000318"/>
    <property type="project" value="GO_Central"/>
</dbReference>
<keyword evidence="5" id="KW-0067">ATP-binding</keyword>
<dbReference type="GO" id="GO:0005694">
    <property type="term" value="C:chromosome"/>
    <property type="evidence" value="ECO:0000318"/>
    <property type="project" value="GO_Central"/>
</dbReference>
<dbReference type="NCBIfam" id="TIGR00614">
    <property type="entry name" value="recQ_fam"/>
    <property type="match status" value="1"/>
</dbReference>
<dbReference type="PANTHER" id="PTHR13710:SF155">
    <property type="entry name" value="ATP-DEPENDENT DNA HELICASE Q-LIKE 3"/>
    <property type="match status" value="1"/>
</dbReference>
<dbReference type="EC" id="5.6.2.4" evidence="7"/>
<evidence type="ECO:0000256" key="3">
    <source>
        <dbReference type="ARBA" id="ARBA00022801"/>
    </source>
</evidence>
<evidence type="ECO:0000256" key="2">
    <source>
        <dbReference type="ARBA" id="ARBA00022741"/>
    </source>
</evidence>
<dbReference type="EMBL" id="CP001160">
    <property type="protein sequence ID" value="ACI64565.1"/>
    <property type="molecule type" value="Genomic_DNA"/>
</dbReference>
<keyword evidence="3" id="KW-0378">Hydrolase</keyword>
<dbReference type="GO" id="GO:0000724">
    <property type="term" value="P:double-strand break repair via homologous recombination"/>
    <property type="evidence" value="ECO:0000318"/>
    <property type="project" value="GO_Central"/>
</dbReference>
<comment type="catalytic activity">
    <reaction evidence="6">
        <text>Couples ATP hydrolysis with the unwinding of duplex DNA by translocating in the 3'-5' direction.</text>
        <dbReference type="EC" id="5.6.2.4"/>
    </reaction>
</comment>
<dbReference type="SUPFAM" id="SSF52540">
    <property type="entry name" value="P-loop containing nucleoside triphosphate hydrolases"/>
    <property type="match status" value="1"/>
</dbReference>
<dbReference type="HOGENOM" id="CLU_001103_9_6_1"/>
<dbReference type="InterPro" id="IPR001650">
    <property type="entry name" value="Helicase_C-like"/>
</dbReference>
<dbReference type="GeneID" id="7444136"/>
<evidence type="ECO:0000256" key="6">
    <source>
        <dbReference type="ARBA" id="ARBA00034617"/>
    </source>
</evidence>